<proteinExistence type="predicted"/>
<evidence type="ECO:0000256" key="6">
    <source>
        <dbReference type="SAM" id="Coils"/>
    </source>
</evidence>
<dbReference type="Proteomes" id="UP000541444">
    <property type="component" value="Unassembled WGS sequence"/>
</dbReference>
<evidence type="ECO:0000256" key="2">
    <source>
        <dbReference type="ARBA" id="ARBA00023015"/>
    </source>
</evidence>
<dbReference type="InterPro" id="IPR044168">
    <property type="entry name" value="RISBZ3/4/5"/>
</dbReference>
<evidence type="ECO:0000256" key="7">
    <source>
        <dbReference type="SAM" id="MobiDB-lite"/>
    </source>
</evidence>
<evidence type="ECO:0000313" key="10">
    <source>
        <dbReference type="Proteomes" id="UP000541444"/>
    </source>
</evidence>
<reference evidence="9 10" key="1">
    <citation type="journal article" date="2020" name="IScience">
        <title>Genome Sequencing of the Endangered Kingdonia uniflora (Circaeasteraceae, Ranunculales) Reveals Potential Mechanisms of Evolutionary Specialization.</title>
        <authorList>
            <person name="Sun Y."/>
            <person name="Deng T."/>
            <person name="Zhang A."/>
            <person name="Moore M.J."/>
            <person name="Landis J.B."/>
            <person name="Lin N."/>
            <person name="Zhang H."/>
            <person name="Zhang X."/>
            <person name="Huang J."/>
            <person name="Zhang X."/>
            <person name="Sun H."/>
            <person name="Wang H."/>
        </authorList>
    </citation>
    <scope>NUCLEOTIDE SEQUENCE [LARGE SCALE GENOMIC DNA]</scope>
    <source>
        <strain evidence="9">TB1705</strain>
        <tissue evidence="9">Leaf</tissue>
    </source>
</reference>
<dbReference type="PANTHER" id="PTHR47693">
    <property type="entry name" value="BZIP TRANSCRIPTION FACTOR RISBZ3-RELATED"/>
    <property type="match status" value="1"/>
</dbReference>
<evidence type="ECO:0000256" key="4">
    <source>
        <dbReference type="ARBA" id="ARBA00023163"/>
    </source>
</evidence>
<comment type="subcellular location">
    <subcellularLocation>
        <location evidence="1">Nucleus</location>
    </subcellularLocation>
</comment>
<feature type="coiled-coil region" evidence="6">
    <location>
        <begin position="201"/>
        <end position="228"/>
    </location>
</feature>
<organism evidence="9 10">
    <name type="scientific">Kingdonia uniflora</name>
    <dbReference type="NCBI Taxonomy" id="39325"/>
    <lineage>
        <taxon>Eukaryota</taxon>
        <taxon>Viridiplantae</taxon>
        <taxon>Streptophyta</taxon>
        <taxon>Embryophyta</taxon>
        <taxon>Tracheophyta</taxon>
        <taxon>Spermatophyta</taxon>
        <taxon>Magnoliopsida</taxon>
        <taxon>Ranunculales</taxon>
        <taxon>Circaeasteraceae</taxon>
        <taxon>Kingdonia</taxon>
    </lineage>
</organism>
<evidence type="ECO:0000256" key="1">
    <source>
        <dbReference type="ARBA" id="ARBA00004123"/>
    </source>
</evidence>
<dbReference type="EMBL" id="JACGCM010002299">
    <property type="protein sequence ID" value="KAF6141773.1"/>
    <property type="molecule type" value="Genomic_DNA"/>
</dbReference>
<sequence length="373" mass="40998">MDRNPGDPSPPSFSNTSIYCNNMKRSASELDFEEFLRPTILKENTGDENNNQKTKTGEFRVQRAKLIGENNHSFFGEYDDKCFQDVCAIDLTFSFADRDTMNSFSTCGGGLTESLVWAQSLVPKHSSISATIDTQSSVCAGSLTSASKSKSNQVLGVSSGSDSEDDDIEIEAGSCGQSVGHADVKRIRRMVSNRESARRSRRRKQAHLVDLELQVEQLRGENASLYKQFSDTNRQFGEAATDNRVLKSDVEALRVKVKLAEDMVARGSLSCSLNHLLQSYSTSLQPLSTNHDLFRGSEVSPTLSVRAEEPSYTGLSNSGQVSAAGFGNEDTSTNVVKQRTQRNTLPLQRNASLEHLQSRIVSDAVSCLSEIWP</sequence>
<dbReference type="OrthoDB" id="1299653at2759"/>
<dbReference type="InterPro" id="IPR020983">
    <property type="entry name" value="Basic_leucine-zipper_C"/>
</dbReference>
<dbReference type="PROSITE" id="PS50217">
    <property type="entry name" value="BZIP"/>
    <property type="match status" value="1"/>
</dbReference>
<dbReference type="PANTHER" id="PTHR47693:SF1">
    <property type="entry name" value="BZIP TRANSCRIPTION FACTOR RISBZ3"/>
    <property type="match status" value="1"/>
</dbReference>
<keyword evidence="4" id="KW-0804">Transcription</keyword>
<evidence type="ECO:0000256" key="3">
    <source>
        <dbReference type="ARBA" id="ARBA00023125"/>
    </source>
</evidence>
<accession>A0A7J7LGM5</accession>
<dbReference type="SMART" id="SM00338">
    <property type="entry name" value="BRLZ"/>
    <property type="match status" value="1"/>
</dbReference>
<dbReference type="Gene3D" id="1.20.5.170">
    <property type="match status" value="1"/>
</dbReference>
<dbReference type="InterPro" id="IPR004827">
    <property type="entry name" value="bZIP"/>
</dbReference>
<feature type="region of interest" description="Disordered" evidence="7">
    <location>
        <begin position="311"/>
        <end position="343"/>
    </location>
</feature>
<dbReference type="SUPFAM" id="SSF57959">
    <property type="entry name" value="Leucine zipper domain"/>
    <property type="match status" value="1"/>
</dbReference>
<dbReference type="AlphaFoldDB" id="A0A7J7LGM5"/>
<keyword evidence="3" id="KW-0238">DNA-binding</keyword>
<keyword evidence="6" id="KW-0175">Coiled coil</keyword>
<dbReference type="GO" id="GO:0005634">
    <property type="term" value="C:nucleus"/>
    <property type="evidence" value="ECO:0007669"/>
    <property type="project" value="UniProtKB-SubCell"/>
</dbReference>
<evidence type="ECO:0000256" key="5">
    <source>
        <dbReference type="ARBA" id="ARBA00023242"/>
    </source>
</evidence>
<dbReference type="InterPro" id="IPR046347">
    <property type="entry name" value="bZIP_sf"/>
</dbReference>
<dbReference type="FunFam" id="1.20.5.170:FF:000020">
    <property type="entry name" value="BZIP transcription factor"/>
    <property type="match status" value="1"/>
</dbReference>
<dbReference type="PROSITE" id="PS00036">
    <property type="entry name" value="BZIP_BASIC"/>
    <property type="match status" value="1"/>
</dbReference>
<name>A0A7J7LGM5_9MAGN</name>
<dbReference type="GO" id="GO:0003700">
    <property type="term" value="F:DNA-binding transcription factor activity"/>
    <property type="evidence" value="ECO:0007669"/>
    <property type="project" value="InterPro"/>
</dbReference>
<keyword evidence="10" id="KW-1185">Reference proteome</keyword>
<dbReference type="Pfam" id="PF00170">
    <property type="entry name" value="bZIP_1"/>
    <property type="match status" value="1"/>
</dbReference>
<feature type="domain" description="BZIP" evidence="8">
    <location>
        <begin position="183"/>
        <end position="235"/>
    </location>
</feature>
<evidence type="ECO:0000313" key="9">
    <source>
        <dbReference type="EMBL" id="KAF6141773.1"/>
    </source>
</evidence>
<feature type="compositionally biased region" description="Polar residues" evidence="7">
    <location>
        <begin position="329"/>
        <end position="343"/>
    </location>
</feature>
<dbReference type="GO" id="GO:0003677">
    <property type="term" value="F:DNA binding"/>
    <property type="evidence" value="ECO:0007669"/>
    <property type="project" value="UniProtKB-KW"/>
</dbReference>
<keyword evidence="5" id="KW-0539">Nucleus</keyword>
<comment type="caution">
    <text evidence="9">The sequence shown here is derived from an EMBL/GenBank/DDBJ whole genome shotgun (WGS) entry which is preliminary data.</text>
</comment>
<dbReference type="Pfam" id="PF12498">
    <property type="entry name" value="bZIP_C"/>
    <property type="match status" value="1"/>
</dbReference>
<gene>
    <name evidence="9" type="ORF">GIB67_027951</name>
</gene>
<keyword evidence="2" id="KW-0805">Transcription regulation</keyword>
<evidence type="ECO:0000259" key="8">
    <source>
        <dbReference type="PROSITE" id="PS50217"/>
    </source>
</evidence>
<protein>
    <recommendedName>
        <fullName evidence="8">BZIP domain-containing protein</fullName>
    </recommendedName>
</protein>